<evidence type="ECO:0000313" key="1">
    <source>
        <dbReference type="EMBL" id="SCF42649.1"/>
    </source>
</evidence>
<organism evidence="1 2">
    <name type="scientific">Micromonospora matsumotoense</name>
    <dbReference type="NCBI Taxonomy" id="121616"/>
    <lineage>
        <taxon>Bacteria</taxon>
        <taxon>Bacillati</taxon>
        <taxon>Actinomycetota</taxon>
        <taxon>Actinomycetes</taxon>
        <taxon>Micromonosporales</taxon>
        <taxon>Micromonosporaceae</taxon>
        <taxon>Micromonospora</taxon>
    </lineage>
</organism>
<sequence>MGVPGLLERMDDRQVIESADFTLADNWCGGFYELALELGDTSDVRLEAALGALWSAAGVEGCYGSRWTPATSQEVVPCTLASLERSSHLYGVVPLPNGAPMVCGVVAVREDNGPDWLDFYLPLGALGRADPRSHEHMAGDPDQNSASLAWRRPIDDWLADLGARVYTAVDFRLGLIGNEVSGQIDATTFAADPPTHHSIGYLIPREGQLRYLPATE</sequence>
<keyword evidence="2" id="KW-1185">Reference proteome</keyword>
<protein>
    <submittedName>
        <fullName evidence="1">Uncharacterized protein</fullName>
    </submittedName>
</protein>
<dbReference type="Proteomes" id="UP000198797">
    <property type="component" value="Unassembled WGS sequence"/>
</dbReference>
<gene>
    <name evidence="1" type="ORF">GA0070216_115102</name>
</gene>
<accession>A0A1C5ABX4</accession>
<proteinExistence type="predicted"/>
<name>A0A1C5ABX4_9ACTN</name>
<dbReference type="EMBL" id="FMCU01000015">
    <property type="protein sequence ID" value="SCF42649.1"/>
    <property type="molecule type" value="Genomic_DNA"/>
</dbReference>
<evidence type="ECO:0000313" key="2">
    <source>
        <dbReference type="Proteomes" id="UP000198797"/>
    </source>
</evidence>
<reference evidence="2" key="1">
    <citation type="submission" date="2016-06" db="EMBL/GenBank/DDBJ databases">
        <authorList>
            <person name="Varghese N."/>
            <person name="Submissions Spin"/>
        </authorList>
    </citation>
    <scope>NUCLEOTIDE SEQUENCE [LARGE SCALE GENOMIC DNA]</scope>
    <source>
        <strain evidence="2">DSM 44100</strain>
    </source>
</reference>
<dbReference type="AlphaFoldDB" id="A0A1C5ABX4"/>